<protein>
    <submittedName>
        <fullName evidence="2">Uncharacterized protein</fullName>
    </submittedName>
</protein>
<dbReference type="EMBL" id="KL596756">
    <property type="protein sequence ID" value="KER26093.1"/>
    <property type="molecule type" value="Genomic_DNA"/>
</dbReference>
<sequence length="177" mass="19005">MLPEQSGAAALLATSLQAELSETEVTSQEFYAVAPGQIDNDEYAPPSRRLKTQLWCPDIIGDSVEAHSLGATLFSKHVQNEQIPIGSIILLGNPFVNNCRSAPSGPRTGDESNEFSVNAKLRSSTNLSLPNPPTTVFCLPWISAFSGSVNVKRATKSHYSAQDRPTAATKKSYGRIG</sequence>
<dbReference type="KEGG" id="ovi:T265_06573"/>
<keyword evidence="3" id="KW-1185">Reference proteome</keyword>
<organism evidence="2 3">
    <name type="scientific">Opisthorchis viverrini</name>
    <name type="common">Southeast Asian liver fluke</name>
    <dbReference type="NCBI Taxonomy" id="6198"/>
    <lineage>
        <taxon>Eukaryota</taxon>
        <taxon>Metazoa</taxon>
        <taxon>Spiralia</taxon>
        <taxon>Lophotrochozoa</taxon>
        <taxon>Platyhelminthes</taxon>
        <taxon>Trematoda</taxon>
        <taxon>Digenea</taxon>
        <taxon>Opisthorchiida</taxon>
        <taxon>Opisthorchiata</taxon>
        <taxon>Opisthorchiidae</taxon>
        <taxon>Opisthorchis</taxon>
    </lineage>
</organism>
<dbReference type="GeneID" id="20320752"/>
<dbReference type="CTD" id="20320752"/>
<dbReference type="RefSeq" id="XP_009170140.1">
    <property type="nucleotide sequence ID" value="XM_009171876.1"/>
</dbReference>
<gene>
    <name evidence="2" type="ORF">T265_06573</name>
</gene>
<accession>A0A074ZFW8</accession>
<evidence type="ECO:0000256" key="1">
    <source>
        <dbReference type="SAM" id="MobiDB-lite"/>
    </source>
</evidence>
<dbReference type="Proteomes" id="UP000054324">
    <property type="component" value="Unassembled WGS sequence"/>
</dbReference>
<proteinExistence type="predicted"/>
<evidence type="ECO:0000313" key="2">
    <source>
        <dbReference type="EMBL" id="KER26093.1"/>
    </source>
</evidence>
<reference evidence="2 3" key="1">
    <citation type="submission" date="2013-11" db="EMBL/GenBank/DDBJ databases">
        <title>Opisthorchis viverrini - life in the bile duct.</title>
        <authorList>
            <person name="Young N.D."/>
            <person name="Nagarajan N."/>
            <person name="Lin S.J."/>
            <person name="Korhonen P.K."/>
            <person name="Jex A.R."/>
            <person name="Hall R.S."/>
            <person name="Safavi-Hemami H."/>
            <person name="Kaewkong W."/>
            <person name="Bertrand D."/>
            <person name="Gao S."/>
            <person name="Seet Q."/>
            <person name="Wongkham S."/>
            <person name="Teh B.T."/>
            <person name="Wongkham C."/>
            <person name="Intapan P.M."/>
            <person name="Maleewong W."/>
            <person name="Yang X."/>
            <person name="Hu M."/>
            <person name="Wang Z."/>
            <person name="Hofmann A."/>
            <person name="Sternberg P.W."/>
            <person name="Tan P."/>
            <person name="Wang J."/>
            <person name="Gasser R.B."/>
        </authorList>
    </citation>
    <scope>NUCLEOTIDE SEQUENCE [LARGE SCALE GENOMIC DNA]</scope>
</reference>
<feature type="region of interest" description="Disordered" evidence="1">
    <location>
        <begin position="155"/>
        <end position="177"/>
    </location>
</feature>
<dbReference type="AlphaFoldDB" id="A0A074ZFW8"/>
<name>A0A074ZFW8_OPIVI</name>
<evidence type="ECO:0000313" key="3">
    <source>
        <dbReference type="Proteomes" id="UP000054324"/>
    </source>
</evidence>